<dbReference type="HOGENOM" id="CLU_104194_2_0_9"/>
<dbReference type="eggNOG" id="COG1433">
    <property type="taxonomic scope" value="Bacteria"/>
</dbReference>
<dbReference type="Pfam" id="PF02579">
    <property type="entry name" value="Nitro_FeMo-Co"/>
    <property type="match status" value="1"/>
</dbReference>
<dbReference type="EMBL" id="CP002175">
    <property type="protein sequence ID" value="ADO77572.1"/>
    <property type="molecule type" value="Genomic_DNA"/>
</dbReference>
<accession>E3DNM2</accession>
<dbReference type="PANTHER" id="PTHR42983:SF1">
    <property type="entry name" value="IRON-MOLYBDENUM PROTEIN"/>
    <property type="match status" value="1"/>
</dbReference>
<dbReference type="PATRIC" id="fig|572479.3.peg.1465"/>
<dbReference type="OrthoDB" id="280278at2"/>
<dbReference type="SUPFAM" id="SSF53146">
    <property type="entry name" value="Nitrogenase accessory factor-like"/>
    <property type="match status" value="1"/>
</dbReference>
<feature type="domain" description="Dinitrogenase iron-molybdenum cofactor biosynthesis" evidence="1">
    <location>
        <begin position="10"/>
        <end position="97"/>
    </location>
</feature>
<organism evidence="2 3">
    <name type="scientific">Halanaerobium praevalens (strain ATCC 33744 / DSM 2228 / GSL)</name>
    <dbReference type="NCBI Taxonomy" id="572479"/>
    <lineage>
        <taxon>Bacteria</taxon>
        <taxon>Bacillati</taxon>
        <taxon>Bacillota</taxon>
        <taxon>Clostridia</taxon>
        <taxon>Halanaerobiales</taxon>
        <taxon>Halanaerobiaceae</taxon>
        <taxon>Halanaerobium</taxon>
    </lineage>
</organism>
<sequence length="110" mass="11797">MKKIAVPVQGNNVSTHFGHAPAFKIFSVEDNQIKKNEVLENPGHEPGLLPKLLSDAGAEVIIASGMGQKAITLFEKNKIEVICGAKGEALTAVENYLNNKLKTTDNACSH</sequence>
<proteinExistence type="predicted"/>
<keyword evidence="3" id="KW-1185">Reference proteome</keyword>
<dbReference type="InterPro" id="IPR033913">
    <property type="entry name" value="MTH1175_dom"/>
</dbReference>
<dbReference type="InterPro" id="IPR036105">
    <property type="entry name" value="DiNase_FeMo-co_biosyn_sf"/>
</dbReference>
<evidence type="ECO:0000313" key="3">
    <source>
        <dbReference type="Proteomes" id="UP000006866"/>
    </source>
</evidence>
<dbReference type="Proteomes" id="UP000006866">
    <property type="component" value="Chromosome"/>
</dbReference>
<dbReference type="PANTHER" id="PTHR42983">
    <property type="entry name" value="DINITROGENASE IRON-MOLYBDENUM COFACTOR PROTEIN-RELATED"/>
    <property type="match status" value="1"/>
</dbReference>
<name>E3DNM2_HALPG</name>
<reference evidence="3" key="1">
    <citation type="submission" date="2010-10" db="EMBL/GenBank/DDBJ databases">
        <title>The complete genome of Halanaerobium praevalens DSM 2228.</title>
        <authorList>
            <consortium name="US DOE Joint Genome Institute (JGI-PGF)"/>
            <person name="Lucas S."/>
            <person name="Copeland A."/>
            <person name="Lapidus A."/>
            <person name="Glavina del Rio T."/>
            <person name="Dalin E."/>
            <person name="Tice H."/>
            <person name="Bruce D."/>
            <person name="Goodwin L."/>
            <person name="Pitluck S."/>
            <person name="Kyrpides N."/>
            <person name="Mavromatis K."/>
            <person name="Ivanova N."/>
            <person name="Ovchinnikova G."/>
            <person name="Chertkov O."/>
            <person name="Detter J.C."/>
            <person name="Han C."/>
            <person name="Larimer F."/>
            <person name="Land M."/>
            <person name="Hauser L."/>
            <person name="Markowitz V."/>
            <person name="Cheng J.-F."/>
            <person name="Hugenholtz P."/>
            <person name="Woyke T."/>
            <person name="Wu D."/>
            <person name="Tindall B."/>
            <person name="Pomrenke H.G."/>
            <person name="Brambilla E."/>
            <person name="Klenk H.-P."/>
            <person name="Eisen J.A."/>
        </authorList>
    </citation>
    <scope>NUCLEOTIDE SEQUENCE [LARGE SCALE GENOMIC DNA]</scope>
    <source>
        <strain evidence="3">ATCC 33744 / DSM 2228 / GSL</strain>
    </source>
</reference>
<dbReference type="Gene3D" id="3.30.420.130">
    <property type="entry name" value="Dinitrogenase iron-molybdenum cofactor biosynthesis domain"/>
    <property type="match status" value="1"/>
</dbReference>
<reference evidence="2 3" key="2">
    <citation type="journal article" date="2011" name="Stand. Genomic Sci.">
        <title>Complete genome sequence of the extremely halophilic Halanaerobium praevalens type strain (GSL).</title>
        <authorList>
            <person name="Ivanova N."/>
            <person name="Sikorski J."/>
            <person name="Chertkov O."/>
            <person name="Nolan M."/>
            <person name="Lucas S."/>
            <person name="Hammon N."/>
            <person name="Deshpande S."/>
            <person name="Cheng J.F."/>
            <person name="Tapia R."/>
            <person name="Han C."/>
            <person name="Goodwin L."/>
            <person name="Pitluck S."/>
            <person name="Huntemann M."/>
            <person name="Liolios K."/>
            <person name="Pagani I."/>
            <person name="Mavromatis K."/>
            <person name="Ovchinikova G."/>
            <person name="Pati A."/>
            <person name="Chen A."/>
            <person name="Palaniappan K."/>
            <person name="Land M."/>
            <person name="Hauser L."/>
            <person name="Brambilla E.M."/>
            <person name="Kannan K.P."/>
            <person name="Rohde M."/>
            <person name="Tindall B.J."/>
            <person name="Goker M."/>
            <person name="Detter J.C."/>
            <person name="Woyke T."/>
            <person name="Bristow J."/>
            <person name="Eisen J.A."/>
            <person name="Markowitz V."/>
            <person name="Hugenholtz P."/>
            <person name="Kyrpides N.C."/>
            <person name="Klenk H.P."/>
            <person name="Lapidus A."/>
        </authorList>
    </citation>
    <scope>NUCLEOTIDE SEQUENCE [LARGE SCALE GENOMIC DNA]</scope>
    <source>
        <strain evidence="3">ATCC 33744 / DSM 2228 / GSL</strain>
    </source>
</reference>
<dbReference type="InterPro" id="IPR003731">
    <property type="entry name" value="Di-Nase_FeMo-co_biosynth"/>
</dbReference>
<evidence type="ECO:0000313" key="2">
    <source>
        <dbReference type="EMBL" id="ADO77572.1"/>
    </source>
</evidence>
<evidence type="ECO:0000259" key="1">
    <source>
        <dbReference type="Pfam" id="PF02579"/>
    </source>
</evidence>
<gene>
    <name evidence="2" type="ordered locus">Hprae_1445</name>
</gene>
<dbReference type="CDD" id="cd00851">
    <property type="entry name" value="MTH1175"/>
    <property type="match status" value="1"/>
</dbReference>
<dbReference type="KEGG" id="hpk:Hprae_1445"/>
<dbReference type="AlphaFoldDB" id="E3DNM2"/>
<dbReference type="RefSeq" id="WP_014553595.1">
    <property type="nucleotide sequence ID" value="NC_017455.1"/>
</dbReference>
<dbReference type="STRING" id="572479.Hprae_1445"/>
<protein>
    <submittedName>
        <fullName evidence="2">Dinitrogenase iron-molybdenum cofactor biosynthesis protein</fullName>
    </submittedName>
</protein>